<accession>A0AAV0G8L2</accession>
<dbReference type="EMBL" id="CAMAPF010001064">
    <property type="protein sequence ID" value="CAH9144296.1"/>
    <property type="molecule type" value="Genomic_DNA"/>
</dbReference>
<feature type="coiled-coil region" evidence="1">
    <location>
        <begin position="100"/>
        <end position="162"/>
    </location>
</feature>
<keyword evidence="4" id="KW-1185">Reference proteome</keyword>
<evidence type="ECO:0000256" key="2">
    <source>
        <dbReference type="SAM" id="MobiDB-lite"/>
    </source>
</evidence>
<dbReference type="Proteomes" id="UP001152523">
    <property type="component" value="Unassembled WGS sequence"/>
</dbReference>
<keyword evidence="1" id="KW-0175">Coiled coil</keyword>
<feature type="compositionally biased region" description="Low complexity" evidence="2">
    <location>
        <begin position="362"/>
        <end position="401"/>
    </location>
</feature>
<dbReference type="AlphaFoldDB" id="A0AAV0G8L2"/>
<evidence type="ECO:0000256" key="1">
    <source>
        <dbReference type="SAM" id="Coils"/>
    </source>
</evidence>
<feature type="region of interest" description="Disordered" evidence="2">
    <location>
        <begin position="293"/>
        <end position="321"/>
    </location>
</feature>
<evidence type="ECO:0000313" key="4">
    <source>
        <dbReference type="Proteomes" id="UP001152523"/>
    </source>
</evidence>
<sequence>MAEKDHWMDDSDEEENMALMAVVEEEEKEKDADEKGKMKSTSAEEKKEKDKAEEKKNLPTPTNADEMTALTAENRNADNEVSTSNPCIHNYSRTDMHDKFKELEVNYKRLYEVYNQLREKQTCSNIKIINSEKTITKLTTENKRLSASEKELTEKLRTTEKERIRLFGVNNLLVERRGALYTKIKELEDLLAKRDQTDQTIFLNQPKDTRFYNAKEGLGLTNPQNLKKVNCRQHYDVRYMKIGLTKLMAFTGAEETNALEDEKRKTKAGVEVPFDYTELNKSYKTKALPLTPAEEILTYPPEKEAEKDGEEASTSEPIEKPAYIPPLVRKFAELKDSFEKEKQVLEKEKDELLKEITSLKTASQSSTASQPSSPSCSENTSENSSDSFKTSSSHPKSHSPTGNDVKKRVEKKGEWIEDKIRRKKREEESRLRNKCQRSSAIFYVKNKSSSSISEPSTSYAKRVAPKSSSSKISVSNRCTKCVSLDCVKLMKCCCYKSVSSCKANDPVIVKNVVNKPKIDRVNVESEVKLPFLRYPLKIHSVKHLRRLSREPILKDHLSEQSLRTNESSLAPKIIQIKQKWVPKAEAERLKMKNSSQPASLGSQIKKKLKHLLTVDKEGPIWRWVPKRN</sequence>
<gene>
    <name evidence="3" type="ORF">CEPIT_LOCUS41337</name>
</gene>
<protein>
    <submittedName>
        <fullName evidence="3">Uncharacterized protein</fullName>
    </submittedName>
</protein>
<name>A0AAV0G8L2_9ASTE</name>
<feature type="compositionally biased region" description="Basic and acidic residues" evidence="2">
    <location>
        <begin position="29"/>
        <end position="57"/>
    </location>
</feature>
<feature type="region of interest" description="Disordered" evidence="2">
    <location>
        <begin position="1"/>
        <end position="66"/>
    </location>
</feature>
<reference evidence="3" key="1">
    <citation type="submission" date="2022-07" db="EMBL/GenBank/DDBJ databases">
        <authorList>
            <person name="Macas J."/>
            <person name="Novak P."/>
            <person name="Neumann P."/>
        </authorList>
    </citation>
    <scope>NUCLEOTIDE SEQUENCE</scope>
</reference>
<proteinExistence type="predicted"/>
<organism evidence="3 4">
    <name type="scientific">Cuscuta epithymum</name>
    <dbReference type="NCBI Taxonomy" id="186058"/>
    <lineage>
        <taxon>Eukaryota</taxon>
        <taxon>Viridiplantae</taxon>
        <taxon>Streptophyta</taxon>
        <taxon>Embryophyta</taxon>
        <taxon>Tracheophyta</taxon>
        <taxon>Spermatophyta</taxon>
        <taxon>Magnoliopsida</taxon>
        <taxon>eudicotyledons</taxon>
        <taxon>Gunneridae</taxon>
        <taxon>Pentapetalae</taxon>
        <taxon>asterids</taxon>
        <taxon>lamiids</taxon>
        <taxon>Solanales</taxon>
        <taxon>Convolvulaceae</taxon>
        <taxon>Cuscuteae</taxon>
        <taxon>Cuscuta</taxon>
        <taxon>Cuscuta subgen. Cuscuta</taxon>
    </lineage>
</organism>
<comment type="caution">
    <text evidence="3">The sequence shown here is derived from an EMBL/GenBank/DDBJ whole genome shotgun (WGS) entry which is preliminary data.</text>
</comment>
<feature type="region of interest" description="Disordered" evidence="2">
    <location>
        <begin position="356"/>
        <end position="410"/>
    </location>
</feature>
<evidence type="ECO:0000313" key="3">
    <source>
        <dbReference type="EMBL" id="CAH9144296.1"/>
    </source>
</evidence>